<sequence>MRHDLTAVFNNRDDARQVLDELILSGFPRSGTSLVSPPEAGDTERPPDAESRNTLRQLLARLFGPWHDAPERVDESGFLPGRHVITLTGAIEPDSIRAIGIMERANPVYIEDRHRQAVRAPVGAAPGPPPKRTFRVHKKRTDCARPSR</sequence>
<feature type="region of interest" description="Disordered" evidence="1">
    <location>
        <begin position="30"/>
        <end position="50"/>
    </location>
</feature>
<evidence type="ECO:0000256" key="1">
    <source>
        <dbReference type="SAM" id="MobiDB-lite"/>
    </source>
</evidence>
<comment type="caution">
    <text evidence="2">The sequence shown here is derived from an EMBL/GenBank/DDBJ whole genome shotgun (WGS) entry which is preliminary data.</text>
</comment>
<keyword evidence="3" id="KW-1185">Reference proteome</keyword>
<proteinExistence type="predicted"/>
<protein>
    <submittedName>
        <fullName evidence="2">Uncharacterized protein</fullName>
    </submittedName>
</protein>
<feature type="region of interest" description="Disordered" evidence="1">
    <location>
        <begin position="121"/>
        <end position="148"/>
    </location>
</feature>
<reference evidence="2 3" key="1">
    <citation type="submission" date="2019-12" db="EMBL/GenBank/DDBJ databases">
        <authorList>
            <person name="Li C."/>
            <person name="Zhao J."/>
        </authorList>
    </citation>
    <scope>NUCLEOTIDE SEQUENCE [LARGE SCALE GENOMIC DNA]</scope>
    <source>
        <strain evidence="2 3">NEAU-DD11</strain>
    </source>
</reference>
<gene>
    <name evidence="2" type="ORF">GPY61_11860</name>
</gene>
<accession>A0A7X3FZ11</accession>
<name>A0A7X3FZ11_9BURK</name>
<dbReference type="RefSeq" id="WP_160408720.1">
    <property type="nucleotide sequence ID" value="NZ_WSES01000003.1"/>
</dbReference>
<dbReference type="Proteomes" id="UP000443353">
    <property type="component" value="Unassembled WGS sequence"/>
</dbReference>
<evidence type="ECO:0000313" key="2">
    <source>
        <dbReference type="EMBL" id="MVW60623.1"/>
    </source>
</evidence>
<dbReference type="AlphaFoldDB" id="A0A7X3FZ11"/>
<evidence type="ECO:0000313" key="3">
    <source>
        <dbReference type="Proteomes" id="UP000443353"/>
    </source>
</evidence>
<organism evidence="2 3">
    <name type="scientific">Massilia cellulosiltytica</name>
    <dbReference type="NCBI Taxonomy" id="2683234"/>
    <lineage>
        <taxon>Bacteria</taxon>
        <taxon>Pseudomonadati</taxon>
        <taxon>Pseudomonadota</taxon>
        <taxon>Betaproteobacteria</taxon>
        <taxon>Burkholderiales</taxon>
        <taxon>Oxalobacteraceae</taxon>
        <taxon>Telluria group</taxon>
        <taxon>Massilia</taxon>
    </lineage>
</organism>
<dbReference type="EMBL" id="WSES01000003">
    <property type="protein sequence ID" value="MVW60623.1"/>
    <property type="molecule type" value="Genomic_DNA"/>
</dbReference>